<dbReference type="EnsemblPlants" id="TuG1812G0400003396.01.T01">
    <property type="protein sequence ID" value="TuG1812G0400003396.01.T01.cds453637"/>
    <property type="gene ID" value="TuG1812G0400003396.01"/>
</dbReference>
<evidence type="ECO:0000313" key="2">
    <source>
        <dbReference type="EnsemblPlants" id="TuG1812G0400003396.01.T01.cds453637"/>
    </source>
</evidence>
<dbReference type="AlphaFoldDB" id="A0A8R7U9E5"/>
<reference evidence="2" key="2">
    <citation type="submission" date="2018-03" db="EMBL/GenBank/DDBJ databases">
        <title>The Triticum urartu genome reveals the dynamic nature of wheat genome evolution.</title>
        <authorList>
            <person name="Ling H."/>
            <person name="Ma B."/>
            <person name="Shi X."/>
            <person name="Liu H."/>
            <person name="Dong L."/>
            <person name="Sun H."/>
            <person name="Cao Y."/>
            <person name="Gao Q."/>
            <person name="Zheng S."/>
            <person name="Li Y."/>
            <person name="Yu Y."/>
            <person name="Du H."/>
            <person name="Qi M."/>
            <person name="Li Y."/>
            <person name="Yu H."/>
            <person name="Cui Y."/>
            <person name="Wang N."/>
            <person name="Chen C."/>
            <person name="Wu H."/>
            <person name="Zhao Y."/>
            <person name="Zhang J."/>
            <person name="Li Y."/>
            <person name="Zhou W."/>
            <person name="Zhang B."/>
            <person name="Hu W."/>
            <person name="Eijk M."/>
            <person name="Tang J."/>
            <person name="Witsenboer H."/>
            <person name="Zhao S."/>
            <person name="Li Z."/>
            <person name="Zhang A."/>
            <person name="Wang D."/>
            <person name="Liang C."/>
        </authorList>
    </citation>
    <scope>NUCLEOTIDE SEQUENCE [LARGE SCALE GENOMIC DNA]</scope>
    <source>
        <strain evidence="2">cv. G1812</strain>
    </source>
</reference>
<accession>A0A8R7U9E5</accession>
<protein>
    <submittedName>
        <fullName evidence="2">Uncharacterized protein</fullName>
    </submittedName>
</protein>
<proteinExistence type="predicted"/>
<keyword evidence="3" id="KW-1185">Reference proteome</keyword>
<evidence type="ECO:0000313" key="3">
    <source>
        <dbReference type="Proteomes" id="UP000015106"/>
    </source>
</evidence>
<name>A0A8R7U9E5_TRIUA</name>
<feature type="region of interest" description="Disordered" evidence="1">
    <location>
        <begin position="82"/>
        <end position="106"/>
    </location>
</feature>
<reference evidence="2" key="3">
    <citation type="submission" date="2022-06" db="UniProtKB">
        <authorList>
            <consortium name="EnsemblPlants"/>
        </authorList>
    </citation>
    <scope>IDENTIFICATION</scope>
</reference>
<sequence>ELEVDDLEVASVLDDDVVHVDGAEAREVSRERDEVEAAVAAVELHDGAVLVVALPSQRRQPPLQRPQRPHRLVRRHVHQRLPARRLPLQLHHPVLPEHPHAARRHR</sequence>
<feature type="compositionally biased region" description="Low complexity" evidence="1">
    <location>
        <begin position="84"/>
        <end position="93"/>
    </location>
</feature>
<dbReference type="Gramene" id="TuG1812G0400003396.01.T01">
    <property type="protein sequence ID" value="TuG1812G0400003396.01.T01.cds453637"/>
    <property type="gene ID" value="TuG1812G0400003396.01"/>
</dbReference>
<organism evidence="2 3">
    <name type="scientific">Triticum urartu</name>
    <name type="common">Red wild einkorn</name>
    <name type="synonym">Crithodium urartu</name>
    <dbReference type="NCBI Taxonomy" id="4572"/>
    <lineage>
        <taxon>Eukaryota</taxon>
        <taxon>Viridiplantae</taxon>
        <taxon>Streptophyta</taxon>
        <taxon>Embryophyta</taxon>
        <taxon>Tracheophyta</taxon>
        <taxon>Spermatophyta</taxon>
        <taxon>Magnoliopsida</taxon>
        <taxon>Liliopsida</taxon>
        <taxon>Poales</taxon>
        <taxon>Poaceae</taxon>
        <taxon>BOP clade</taxon>
        <taxon>Pooideae</taxon>
        <taxon>Triticodae</taxon>
        <taxon>Triticeae</taxon>
        <taxon>Triticinae</taxon>
        <taxon>Triticum</taxon>
    </lineage>
</organism>
<evidence type="ECO:0000256" key="1">
    <source>
        <dbReference type="SAM" id="MobiDB-lite"/>
    </source>
</evidence>
<reference evidence="3" key="1">
    <citation type="journal article" date="2013" name="Nature">
        <title>Draft genome of the wheat A-genome progenitor Triticum urartu.</title>
        <authorList>
            <person name="Ling H.Q."/>
            <person name="Zhao S."/>
            <person name="Liu D."/>
            <person name="Wang J."/>
            <person name="Sun H."/>
            <person name="Zhang C."/>
            <person name="Fan H."/>
            <person name="Li D."/>
            <person name="Dong L."/>
            <person name="Tao Y."/>
            <person name="Gao C."/>
            <person name="Wu H."/>
            <person name="Li Y."/>
            <person name="Cui Y."/>
            <person name="Guo X."/>
            <person name="Zheng S."/>
            <person name="Wang B."/>
            <person name="Yu K."/>
            <person name="Liang Q."/>
            <person name="Yang W."/>
            <person name="Lou X."/>
            <person name="Chen J."/>
            <person name="Feng M."/>
            <person name="Jian J."/>
            <person name="Zhang X."/>
            <person name="Luo G."/>
            <person name="Jiang Y."/>
            <person name="Liu J."/>
            <person name="Wang Z."/>
            <person name="Sha Y."/>
            <person name="Zhang B."/>
            <person name="Wu H."/>
            <person name="Tang D."/>
            <person name="Shen Q."/>
            <person name="Xue P."/>
            <person name="Zou S."/>
            <person name="Wang X."/>
            <person name="Liu X."/>
            <person name="Wang F."/>
            <person name="Yang Y."/>
            <person name="An X."/>
            <person name="Dong Z."/>
            <person name="Zhang K."/>
            <person name="Zhang X."/>
            <person name="Luo M.C."/>
            <person name="Dvorak J."/>
            <person name="Tong Y."/>
            <person name="Wang J."/>
            <person name="Yang H."/>
            <person name="Li Z."/>
            <person name="Wang D."/>
            <person name="Zhang A."/>
            <person name="Wang J."/>
        </authorList>
    </citation>
    <scope>NUCLEOTIDE SEQUENCE</scope>
    <source>
        <strain evidence="3">cv. G1812</strain>
    </source>
</reference>
<dbReference type="Proteomes" id="UP000015106">
    <property type="component" value="Chromosome 4"/>
</dbReference>